<dbReference type="InterPro" id="IPR012291">
    <property type="entry name" value="CBM2_carb-bd_dom_sf"/>
</dbReference>
<dbReference type="Pfam" id="PF00553">
    <property type="entry name" value="CBM_2"/>
    <property type="match status" value="1"/>
</dbReference>
<dbReference type="GO" id="GO:0005975">
    <property type="term" value="P:carbohydrate metabolic process"/>
    <property type="evidence" value="ECO:0007669"/>
    <property type="project" value="InterPro"/>
</dbReference>
<dbReference type="OrthoDB" id="6151659at2759"/>
<gene>
    <name evidence="3" type="ORF">CUNI_LOCUS4220</name>
</gene>
<dbReference type="InterPro" id="IPR001919">
    <property type="entry name" value="CBD2"/>
</dbReference>
<dbReference type="Gene3D" id="2.60.40.290">
    <property type="match status" value="1"/>
</dbReference>
<dbReference type="Proteomes" id="UP000678393">
    <property type="component" value="Unassembled WGS sequence"/>
</dbReference>
<dbReference type="AlphaFoldDB" id="A0A8S3YT04"/>
<organism evidence="3 4">
    <name type="scientific">Candidula unifasciata</name>
    <dbReference type="NCBI Taxonomy" id="100452"/>
    <lineage>
        <taxon>Eukaryota</taxon>
        <taxon>Metazoa</taxon>
        <taxon>Spiralia</taxon>
        <taxon>Lophotrochozoa</taxon>
        <taxon>Mollusca</taxon>
        <taxon>Gastropoda</taxon>
        <taxon>Heterobranchia</taxon>
        <taxon>Euthyneura</taxon>
        <taxon>Panpulmonata</taxon>
        <taxon>Eupulmonata</taxon>
        <taxon>Stylommatophora</taxon>
        <taxon>Helicina</taxon>
        <taxon>Helicoidea</taxon>
        <taxon>Geomitridae</taxon>
        <taxon>Candidula</taxon>
    </lineage>
</organism>
<reference evidence="3" key="1">
    <citation type="submission" date="2021-04" db="EMBL/GenBank/DDBJ databases">
        <authorList>
            <consortium name="Molecular Ecology Group"/>
        </authorList>
    </citation>
    <scope>NUCLEOTIDE SEQUENCE</scope>
</reference>
<protein>
    <recommendedName>
        <fullName evidence="2">CBM2 domain-containing protein</fullName>
    </recommendedName>
</protein>
<comment type="caution">
    <text evidence="3">The sequence shown here is derived from an EMBL/GenBank/DDBJ whole genome shotgun (WGS) entry which is preliminary data.</text>
</comment>
<accession>A0A8S3YT04</accession>
<feature type="non-terminal residue" evidence="3">
    <location>
        <position position="1"/>
    </location>
</feature>
<dbReference type="InterPro" id="IPR008965">
    <property type="entry name" value="CBM2/CBM3_carb-bd_dom_sf"/>
</dbReference>
<proteinExistence type="predicted"/>
<dbReference type="EMBL" id="CAJHNH020000587">
    <property type="protein sequence ID" value="CAG5118662.1"/>
    <property type="molecule type" value="Genomic_DNA"/>
</dbReference>
<feature type="chain" id="PRO_5035806703" description="CBM2 domain-containing protein" evidence="1">
    <location>
        <begin position="18"/>
        <end position="127"/>
    </location>
</feature>
<keyword evidence="1" id="KW-0732">Signal</keyword>
<evidence type="ECO:0000259" key="2">
    <source>
        <dbReference type="Pfam" id="PF00553"/>
    </source>
</evidence>
<keyword evidence="4" id="KW-1185">Reference proteome</keyword>
<dbReference type="SUPFAM" id="SSF49384">
    <property type="entry name" value="Carbohydrate-binding domain"/>
    <property type="match status" value="1"/>
</dbReference>
<feature type="domain" description="CBM2" evidence="2">
    <location>
        <begin position="18"/>
        <end position="116"/>
    </location>
</feature>
<feature type="signal peptide" evidence="1">
    <location>
        <begin position="1"/>
        <end position="17"/>
    </location>
</feature>
<dbReference type="GO" id="GO:0030247">
    <property type="term" value="F:polysaccharide binding"/>
    <property type="evidence" value="ECO:0007669"/>
    <property type="project" value="InterPro"/>
</dbReference>
<name>A0A8S3YT04_9EUPU</name>
<evidence type="ECO:0000256" key="1">
    <source>
        <dbReference type="SAM" id="SignalP"/>
    </source>
</evidence>
<feature type="non-terminal residue" evidence="3">
    <location>
        <position position="127"/>
    </location>
</feature>
<evidence type="ECO:0000313" key="3">
    <source>
        <dbReference type="EMBL" id="CAG5118662.1"/>
    </source>
</evidence>
<sequence>LVTILFLFAAWPLLSQADVTASITSHWSGGFQGEACIDATVELHGWKITLTFDPPITSLDAFTANVEEKEDGGKVFELTSKEYNGNEHVGDHLCIGFMGHSSGDVSPTVTAELEGTDGTVVQPTQSP</sequence>
<dbReference type="GO" id="GO:0004553">
    <property type="term" value="F:hydrolase activity, hydrolyzing O-glycosyl compounds"/>
    <property type="evidence" value="ECO:0007669"/>
    <property type="project" value="InterPro"/>
</dbReference>
<evidence type="ECO:0000313" key="4">
    <source>
        <dbReference type="Proteomes" id="UP000678393"/>
    </source>
</evidence>